<dbReference type="EMBL" id="JBHSJJ010000015">
    <property type="protein sequence ID" value="MFC4874115.1"/>
    <property type="molecule type" value="Genomic_DNA"/>
</dbReference>
<accession>A0ABV9T7J6</accession>
<dbReference type="InterPro" id="IPR011199">
    <property type="entry name" value="Bacillithiol_biosynth_BshC"/>
</dbReference>
<dbReference type="InterPro" id="IPR055399">
    <property type="entry name" value="CC_BshC"/>
</dbReference>
<reference evidence="6" key="1">
    <citation type="journal article" date="2019" name="Int. J. Syst. Evol. Microbiol.">
        <title>The Global Catalogue of Microorganisms (GCM) 10K type strain sequencing project: providing services to taxonomists for standard genome sequencing and annotation.</title>
        <authorList>
            <consortium name="The Broad Institute Genomics Platform"/>
            <consortium name="The Broad Institute Genome Sequencing Center for Infectious Disease"/>
            <person name="Wu L."/>
            <person name="Ma J."/>
        </authorList>
    </citation>
    <scope>NUCLEOTIDE SEQUENCE [LARGE SCALE GENOMIC DNA]</scope>
    <source>
        <strain evidence="6">CGMCC 4.7466</strain>
    </source>
</reference>
<keyword evidence="1 2" id="KW-0436">Ligase</keyword>
<evidence type="ECO:0000259" key="3">
    <source>
        <dbReference type="Pfam" id="PF10079"/>
    </source>
</evidence>
<dbReference type="Pfam" id="PF24850">
    <property type="entry name" value="CC_BshC"/>
    <property type="match status" value="1"/>
</dbReference>
<keyword evidence="6" id="KW-1185">Reference proteome</keyword>
<comment type="similarity">
    <text evidence="2">Belongs to the BshC family.</text>
</comment>
<evidence type="ECO:0000256" key="2">
    <source>
        <dbReference type="HAMAP-Rule" id="MF_01867"/>
    </source>
</evidence>
<comment type="caution">
    <text evidence="5">The sequence shown here is derived from an EMBL/GenBank/DDBJ whole genome shotgun (WGS) entry which is preliminary data.</text>
</comment>
<evidence type="ECO:0000313" key="6">
    <source>
        <dbReference type="Proteomes" id="UP001595818"/>
    </source>
</evidence>
<dbReference type="PIRSF" id="PIRSF012535">
    <property type="entry name" value="UCP012535"/>
    <property type="match status" value="1"/>
</dbReference>
<dbReference type="Proteomes" id="UP001595818">
    <property type="component" value="Unassembled WGS sequence"/>
</dbReference>
<dbReference type="RefSeq" id="WP_377067651.1">
    <property type="nucleotide sequence ID" value="NZ_JBHSJJ010000015.1"/>
</dbReference>
<dbReference type="EC" id="6.-.-.-" evidence="2"/>
<feature type="domain" description="Bacillithiol biosynthesis BshC N-terminal Rossmann-like" evidence="3">
    <location>
        <begin position="15"/>
        <end position="361"/>
    </location>
</feature>
<protein>
    <recommendedName>
        <fullName evidence="2">Putative cysteine ligase BshC</fullName>
        <ecNumber evidence="2">6.-.-.-</ecNumber>
    </recommendedName>
</protein>
<evidence type="ECO:0000256" key="1">
    <source>
        <dbReference type="ARBA" id="ARBA00022598"/>
    </source>
</evidence>
<organism evidence="5 6">
    <name type="scientific">Negadavirga shengliensis</name>
    <dbReference type="NCBI Taxonomy" id="1389218"/>
    <lineage>
        <taxon>Bacteria</taxon>
        <taxon>Pseudomonadati</taxon>
        <taxon>Bacteroidota</taxon>
        <taxon>Cytophagia</taxon>
        <taxon>Cytophagales</taxon>
        <taxon>Cyclobacteriaceae</taxon>
        <taxon>Negadavirga</taxon>
    </lineage>
</organism>
<evidence type="ECO:0000313" key="5">
    <source>
        <dbReference type="EMBL" id="MFC4874115.1"/>
    </source>
</evidence>
<feature type="domain" description="Bacillithiol biosynthesis BshC C-terminal coiled-coil" evidence="4">
    <location>
        <begin position="364"/>
        <end position="516"/>
    </location>
</feature>
<name>A0ABV9T7J6_9BACT</name>
<dbReference type="NCBIfam" id="TIGR03998">
    <property type="entry name" value="thiol_BshC"/>
    <property type="match status" value="1"/>
</dbReference>
<proteinExistence type="inferred from homology"/>
<dbReference type="InterPro" id="IPR055398">
    <property type="entry name" value="Rossmann-like_BshC"/>
</dbReference>
<dbReference type="HAMAP" id="MF_01867">
    <property type="entry name" value="BshC"/>
    <property type="match status" value="1"/>
</dbReference>
<gene>
    <name evidence="2 5" type="primary">bshC</name>
    <name evidence="5" type="ORF">ACFPFU_20590</name>
</gene>
<dbReference type="Pfam" id="PF10079">
    <property type="entry name" value="Rossmann-like_BshC"/>
    <property type="match status" value="1"/>
</dbReference>
<evidence type="ECO:0000259" key="4">
    <source>
        <dbReference type="Pfam" id="PF24850"/>
    </source>
</evidence>
<sequence>MIKSTLDPACTGLFSPLFLDYLKQKDSLKDFYHEYPKIENFEKMLKERVFGAEKREVLVRRLWAQYGELEDGPVSRNIQSLIQGNTFTVTTGHQLNLMTGPLYFIYKIVSTIRLAEELKEHYPDYSFVPVYWMASEDHDFAEINHFLFDGKKYVWETDQKGPVGEFYLDKGIQELVSELDFLPGFLKEAYQKGKQLKDAVRKYVHHLFSHKGLVILDGNDKALKQLFIPVIKDDVFHQNANELVNASNVSLEKLGYKTQVFPREINFFYMKNGLRERIIRSNGVFEVINQEIRWQEDELLEEIENFPDRFSPNVVMRPLYQETILPNLAYLGGPAEVAYWFQLKKIFDFYKVGFPFVLPRNFVLITPVNITRKIRKLGLSPCDLFKDVDLLRKQFVKTTSSFDLDLPDEKSRLSGMFDELYDKAGGVDKTLQTSVKAAGTRAQKTLQQVAEKFRKAEEKKKSTEVRRLYEIKETLFPGNTPQERKLNFLQFYLEDDTFIDKLYRFFDPLDFNFIILSQDEIKGGAQKTL</sequence>